<feature type="transmembrane region" description="Helical" evidence="7">
    <location>
        <begin position="165"/>
        <end position="182"/>
    </location>
</feature>
<evidence type="ECO:0008006" key="10">
    <source>
        <dbReference type="Google" id="ProtNLM"/>
    </source>
</evidence>
<dbReference type="AlphaFoldDB" id="A0A317K6T4"/>
<dbReference type="Proteomes" id="UP000245683">
    <property type="component" value="Unassembled WGS sequence"/>
</dbReference>
<evidence type="ECO:0000256" key="4">
    <source>
        <dbReference type="ARBA" id="ARBA00022692"/>
    </source>
</evidence>
<dbReference type="Pfam" id="PF03547">
    <property type="entry name" value="Mem_trans"/>
    <property type="match status" value="2"/>
</dbReference>
<evidence type="ECO:0000256" key="5">
    <source>
        <dbReference type="ARBA" id="ARBA00022989"/>
    </source>
</evidence>
<gene>
    <name evidence="8" type="ORF">DLJ46_11940</name>
</gene>
<keyword evidence="9" id="KW-1185">Reference proteome</keyword>
<feature type="transmembrane region" description="Helical" evidence="7">
    <location>
        <begin position="94"/>
        <end position="117"/>
    </location>
</feature>
<evidence type="ECO:0000313" key="9">
    <source>
        <dbReference type="Proteomes" id="UP000245683"/>
    </source>
</evidence>
<evidence type="ECO:0000256" key="2">
    <source>
        <dbReference type="ARBA" id="ARBA00022448"/>
    </source>
</evidence>
<organism evidence="8 9">
    <name type="scientific">Micromonospora globispora</name>
    <dbReference type="NCBI Taxonomy" id="1450148"/>
    <lineage>
        <taxon>Bacteria</taxon>
        <taxon>Bacillati</taxon>
        <taxon>Actinomycetota</taxon>
        <taxon>Actinomycetes</taxon>
        <taxon>Micromonosporales</taxon>
        <taxon>Micromonosporaceae</taxon>
        <taxon>Micromonospora</taxon>
    </lineage>
</organism>
<keyword evidence="3" id="KW-1003">Cell membrane</keyword>
<dbReference type="GO" id="GO:0016020">
    <property type="term" value="C:membrane"/>
    <property type="evidence" value="ECO:0007669"/>
    <property type="project" value="UniProtKB-SubCell"/>
</dbReference>
<dbReference type="OrthoDB" id="5405318at2"/>
<reference evidence="9" key="1">
    <citation type="submission" date="2018-05" db="EMBL/GenBank/DDBJ databases">
        <title>Micromonospora globispora sp. nov. and Micromonospora rugosa sp. nov., isolated from marine sediment.</title>
        <authorList>
            <person name="Carro L."/>
            <person name="Aysel V."/>
            <person name="Cetin D."/>
            <person name="Igual J.M."/>
            <person name="Klenk H.-P."/>
            <person name="Trujillo M.E."/>
            <person name="Sahin N."/>
        </authorList>
    </citation>
    <scope>NUCLEOTIDE SEQUENCE [LARGE SCALE GENOMIC DNA]</scope>
    <source>
        <strain evidence="9">S2904</strain>
    </source>
</reference>
<name>A0A317K6T4_9ACTN</name>
<keyword evidence="5 7" id="KW-1133">Transmembrane helix</keyword>
<proteinExistence type="predicted"/>
<evidence type="ECO:0000256" key="7">
    <source>
        <dbReference type="SAM" id="Phobius"/>
    </source>
</evidence>
<dbReference type="RefSeq" id="WP_109944735.1">
    <property type="nucleotide sequence ID" value="NZ_QGGF01000251.1"/>
</dbReference>
<evidence type="ECO:0000256" key="6">
    <source>
        <dbReference type="ARBA" id="ARBA00023136"/>
    </source>
</evidence>
<dbReference type="PANTHER" id="PTHR36838:SF3">
    <property type="entry name" value="TRANSPORTER AUXIN EFFLUX CARRIER EC FAMILY"/>
    <property type="match status" value="1"/>
</dbReference>
<feature type="transmembrane region" description="Helical" evidence="7">
    <location>
        <begin position="59"/>
        <end position="82"/>
    </location>
</feature>
<feature type="transmembrane region" description="Helical" evidence="7">
    <location>
        <begin position="251"/>
        <end position="276"/>
    </location>
</feature>
<evidence type="ECO:0000256" key="3">
    <source>
        <dbReference type="ARBA" id="ARBA00022475"/>
    </source>
</evidence>
<comment type="caution">
    <text evidence="8">The sequence shown here is derived from an EMBL/GenBank/DDBJ whole genome shotgun (WGS) entry which is preliminary data.</text>
</comment>
<dbReference type="GO" id="GO:0055085">
    <property type="term" value="P:transmembrane transport"/>
    <property type="evidence" value="ECO:0007669"/>
    <property type="project" value="InterPro"/>
</dbReference>
<accession>A0A317K6T4</accession>
<feature type="transmembrane region" description="Helical" evidence="7">
    <location>
        <begin position="6"/>
        <end position="22"/>
    </location>
</feature>
<evidence type="ECO:0000256" key="1">
    <source>
        <dbReference type="ARBA" id="ARBA00004141"/>
    </source>
</evidence>
<evidence type="ECO:0000313" key="8">
    <source>
        <dbReference type="EMBL" id="PWU48476.1"/>
    </source>
</evidence>
<keyword evidence="6 7" id="KW-0472">Membrane</keyword>
<feature type="transmembrane region" description="Helical" evidence="7">
    <location>
        <begin position="34"/>
        <end position="53"/>
    </location>
</feature>
<feature type="transmembrane region" description="Helical" evidence="7">
    <location>
        <begin position="123"/>
        <end position="144"/>
    </location>
</feature>
<keyword evidence="4 7" id="KW-0812">Transmembrane</keyword>
<dbReference type="EMBL" id="QGSV01000158">
    <property type="protein sequence ID" value="PWU48476.1"/>
    <property type="molecule type" value="Genomic_DNA"/>
</dbReference>
<protein>
    <recommendedName>
        <fullName evidence="10">AEC family transporter</fullName>
    </recommendedName>
</protein>
<comment type="subcellular location">
    <subcellularLocation>
        <location evidence="1">Membrane</location>
        <topology evidence="1">Multi-pass membrane protein</topology>
    </subcellularLocation>
</comment>
<feature type="transmembrane region" description="Helical" evidence="7">
    <location>
        <begin position="194"/>
        <end position="214"/>
    </location>
</feature>
<feature type="transmembrane region" description="Helical" evidence="7">
    <location>
        <begin position="288"/>
        <end position="307"/>
    </location>
</feature>
<keyword evidence="2" id="KW-0813">Transport</keyword>
<feature type="transmembrane region" description="Helical" evidence="7">
    <location>
        <begin position="226"/>
        <end position="245"/>
    </location>
</feature>
<sequence>MNGVIGGFAALVAVIAVGWVVGRTGTLGPDAGGVLSRLSYFVATPALLLLTLAKADPAALLSAALVATAGSAMLSALLYVAVARWRWRPSPARLATGALASSYVNAGNLGVPISVYVLGDASFVAPVLLFQVLVMAPVGLAVLAGSHTAGEARPGWRLLTQPLRTPVVVGCGLGVLVAATGVDLPSLVREPVELTAALAVPAALLAYGMSLHGAPRPASGDRAPRVWLAVALKTLAQPALAYALGRWVAGLSGVALLAVTVTSALPTAQNVFVYASSYDRDTLVARDVVLLSTVLSAPVLVGIAVLLG</sequence>
<dbReference type="InterPro" id="IPR004776">
    <property type="entry name" value="Mem_transp_PIN-like"/>
</dbReference>
<dbReference type="PANTHER" id="PTHR36838">
    <property type="entry name" value="AUXIN EFFLUX CARRIER FAMILY PROTEIN"/>
    <property type="match status" value="1"/>
</dbReference>